<evidence type="ECO:0000256" key="7">
    <source>
        <dbReference type="RuleBase" id="RU000643"/>
    </source>
</evidence>
<dbReference type="InterPro" id="IPR018101">
    <property type="entry name" value="Transl_elong_Ts_CS"/>
</dbReference>
<dbReference type="NCBIfam" id="TIGR00116">
    <property type="entry name" value="tsf"/>
    <property type="match status" value="1"/>
</dbReference>
<dbReference type="InterPro" id="IPR014039">
    <property type="entry name" value="Transl_elong_EFTs/EF1B_dimer"/>
</dbReference>
<dbReference type="HAMAP" id="MF_00050">
    <property type="entry name" value="EF_Ts"/>
    <property type="match status" value="1"/>
</dbReference>
<dbReference type="GO" id="GO:0003746">
    <property type="term" value="F:translation elongation factor activity"/>
    <property type="evidence" value="ECO:0007669"/>
    <property type="project" value="UniProtKB-KW"/>
</dbReference>
<keyword evidence="4 5" id="KW-0648">Protein biosynthesis</keyword>
<gene>
    <name evidence="5 9" type="primary">tsf</name>
    <name evidence="9" type="ORF">LG219_00800</name>
</gene>
<evidence type="ECO:0000256" key="4">
    <source>
        <dbReference type="ARBA" id="ARBA00022917"/>
    </source>
</evidence>
<evidence type="ECO:0000313" key="9">
    <source>
        <dbReference type="EMBL" id="MCB5194827.1"/>
    </source>
</evidence>
<dbReference type="PROSITE" id="PS01126">
    <property type="entry name" value="EF_TS_1"/>
    <property type="match status" value="1"/>
</dbReference>
<dbReference type="InterPro" id="IPR009060">
    <property type="entry name" value="UBA-like_sf"/>
</dbReference>
<dbReference type="Gene3D" id="3.30.479.20">
    <property type="entry name" value="Elongation factor Ts, dimerisation domain"/>
    <property type="match status" value="2"/>
</dbReference>
<dbReference type="Gene3D" id="1.10.8.10">
    <property type="entry name" value="DNA helicase RuvA subunit, C-terminal domain"/>
    <property type="match status" value="1"/>
</dbReference>
<evidence type="ECO:0000259" key="8">
    <source>
        <dbReference type="Pfam" id="PF00889"/>
    </source>
</evidence>
<sequence length="294" mass="31281">MMSITAKMVAELRELTGLGMMECKKALVEVEGDIKKAEELLRIKSGNKASKMAGRTAAEGVITSFISADKKVGAVVEVNCETDFVAKDDGFVAFAKAIAQAAAESNAADVETLSAVQLATGETVEEARKALIAKLGENMTVRRFARYETEGELSTYLHGAKIGVLVNLIGGDEALGKDIAMHIAAAKPKALDASGVDPELIETERRVAIERAKADNKPEEMLTKIADGTVNKFLKDITLVNQVFIKADDGKQTIEQLLKSKSATVAGFTMFVVGEGIEKKVVDYAAEVAAAAQL</sequence>
<organism evidence="9 10">
    <name type="scientific">Deefgea salmonis</name>
    <dbReference type="NCBI Taxonomy" id="2875502"/>
    <lineage>
        <taxon>Bacteria</taxon>
        <taxon>Pseudomonadati</taxon>
        <taxon>Pseudomonadota</taxon>
        <taxon>Betaproteobacteria</taxon>
        <taxon>Neisseriales</taxon>
        <taxon>Chitinibacteraceae</taxon>
        <taxon>Deefgea</taxon>
    </lineage>
</organism>
<accession>A0ABS8BGS2</accession>
<dbReference type="Pfam" id="PF00889">
    <property type="entry name" value="EF_TS"/>
    <property type="match status" value="1"/>
</dbReference>
<dbReference type="InterPro" id="IPR001816">
    <property type="entry name" value="Transl_elong_EFTs/EF1B"/>
</dbReference>
<dbReference type="SUPFAM" id="SSF46934">
    <property type="entry name" value="UBA-like"/>
    <property type="match status" value="1"/>
</dbReference>
<protein>
    <recommendedName>
        <fullName evidence="2 5">Elongation factor Ts</fullName>
        <shortName evidence="5">EF-Ts</shortName>
    </recommendedName>
</protein>
<dbReference type="InterPro" id="IPR036402">
    <property type="entry name" value="EF-Ts_dimer_sf"/>
</dbReference>
<keyword evidence="3 5" id="KW-0251">Elongation factor</keyword>
<evidence type="ECO:0000256" key="1">
    <source>
        <dbReference type="ARBA" id="ARBA00005532"/>
    </source>
</evidence>
<evidence type="ECO:0000313" key="10">
    <source>
        <dbReference type="Proteomes" id="UP001198034"/>
    </source>
</evidence>
<dbReference type="EMBL" id="JAJAWG010000001">
    <property type="protein sequence ID" value="MCB5194827.1"/>
    <property type="molecule type" value="Genomic_DNA"/>
</dbReference>
<proteinExistence type="inferred from homology"/>
<dbReference type="RefSeq" id="WP_226763188.1">
    <property type="nucleotide sequence ID" value="NZ_JAJAWG010000001.1"/>
</dbReference>
<dbReference type="Gene3D" id="1.10.286.20">
    <property type="match status" value="1"/>
</dbReference>
<evidence type="ECO:0000256" key="5">
    <source>
        <dbReference type="HAMAP-Rule" id="MF_00050"/>
    </source>
</evidence>
<keyword evidence="5" id="KW-0963">Cytoplasm</keyword>
<dbReference type="CDD" id="cd14275">
    <property type="entry name" value="UBA_EF-Ts"/>
    <property type="match status" value="1"/>
</dbReference>
<evidence type="ECO:0000256" key="2">
    <source>
        <dbReference type="ARBA" id="ARBA00016956"/>
    </source>
</evidence>
<comment type="similarity">
    <text evidence="1 5 6">Belongs to the EF-Ts family.</text>
</comment>
<evidence type="ECO:0000256" key="3">
    <source>
        <dbReference type="ARBA" id="ARBA00022768"/>
    </source>
</evidence>
<keyword evidence="10" id="KW-1185">Reference proteome</keyword>
<reference evidence="9 10" key="1">
    <citation type="submission" date="2021-10" db="EMBL/GenBank/DDBJ databases">
        <authorList>
            <person name="Chen M."/>
        </authorList>
    </citation>
    <scope>NUCLEOTIDE SEQUENCE [LARGE SCALE GENOMIC DNA]</scope>
    <source>
        <strain evidence="9 10">H3-26</strain>
    </source>
</reference>
<dbReference type="Proteomes" id="UP001198034">
    <property type="component" value="Unassembled WGS sequence"/>
</dbReference>
<dbReference type="PANTHER" id="PTHR11741:SF0">
    <property type="entry name" value="ELONGATION FACTOR TS, MITOCHONDRIAL"/>
    <property type="match status" value="1"/>
</dbReference>
<comment type="caution">
    <text evidence="9">The sequence shown here is derived from an EMBL/GenBank/DDBJ whole genome shotgun (WGS) entry which is preliminary data.</text>
</comment>
<feature type="domain" description="Translation elongation factor EFTs/EF1B dimerisation" evidence="8">
    <location>
        <begin position="73"/>
        <end position="275"/>
    </location>
</feature>
<name>A0ABS8BGS2_9NEIS</name>
<feature type="region of interest" description="Involved in Mg(2+) ion dislocation from EF-Tu" evidence="5">
    <location>
        <begin position="82"/>
        <end position="85"/>
    </location>
</feature>
<dbReference type="SUPFAM" id="SSF54713">
    <property type="entry name" value="Elongation factor Ts (EF-Ts), dimerisation domain"/>
    <property type="match status" value="2"/>
</dbReference>
<evidence type="ECO:0000256" key="6">
    <source>
        <dbReference type="RuleBase" id="RU000642"/>
    </source>
</evidence>
<dbReference type="PANTHER" id="PTHR11741">
    <property type="entry name" value="ELONGATION FACTOR TS"/>
    <property type="match status" value="1"/>
</dbReference>
<comment type="subcellular location">
    <subcellularLocation>
        <location evidence="5 7">Cytoplasm</location>
    </subcellularLocation>
</comment>
<comment type="function">
    <text evidence="5 6">Associates with the EF-Tu.GDP complex and induces the exchange of GDP to GTP. It remains bound to the aminoacyl-tRNA.EF-Tu.GTP complex up to the GTP hydrolysis stage on the ribosome.</text>
</comment>
<dbReference type="PROSITE" id="PS01127">
    <property type="entry name" value="EF_TS_2"/>
    <property type="match status" value="1"/>
</dbReference>